<dbReference type="InterPro" id="IPR013103">
    <property type="entry name" value="RVT_2"/>
</dbReference>
<dbReference type="PANTHER" id="PTHR11439:SF470">
    <property type="entry name" value="CYSTEINE-RICH RLK (RECEPTOR-LIKE PROTEIN KINASE) 8"/>
    <property type="match status" value="1"/>
</dbReference>
<proteinExistence type="predicted"/>
<organism evidence="2">
    <name type="scientific">Sesamum radiatum</name>
    <name type="common">Black benniseed</name>
    <dbReference type="NCBI Taxonomy" id="300843"/>
    <lineage>
        <taxon>Eukaryota</taxon>
        <taxon>Viridiplantae</taxon>
        <taxon>Streptophyta</taxon>
        <taxon>Embryophyta</taxon>
        <taxon>Tracheophyta</taxon>
        <taxon>Spermatophyta</taxon>
        <taxon>Magnoliopsida</taxon>
        <taxon>eudicotyledons</taxon>
        <taxon>Gunneridae</taxon>
        <taxon>Pentapetalae</taxon>
        <taxon>asterids</taxon>
        <taxon>lamiids</taxon>
        <taxon>Lamiales</taxon>
        <taxon>Pedaliaceae</taxon>
        <taxon>Sesamum</taxon>
    </lineage>
</organism>
<dbReference type="EMBL" id="JACGWJ010000016">
    <property type="protein sequence ID" value="KAL0360948.1"/>
    <property type="molecule type" value="Genomic_DNA"/>
</dbReference>
<dbReference type="InterPro" id="IPR043502">
    <property type="entry name" value="DNA/RNA_pol_sf"/>
</dbReference>
<dbReference type="Pfam" id="PF07727">
    <property type="entry name" value="RVT_2"/>
    <property type="match status" value="1"/>
</dbReference>
<evidence type="ECO:0000313" key="2">
    <source>
        <dbReference type="EMBL" id="KAL0360948.1"/>
    </source>
</evidence>
<dbReference type="PANTHER" id="PTHR11439">
    <property type="entry name" value="GAG-POL-RELATED RETROTRANSPOSON"/>
    <property type="match status" value="1"/>
</dbReference>
<accession>A0AAW2PZQ2</accession>
<protein>
    <submittedName>
        <fullName evidence="2">Retrovirus-related Pol polyprotein from transposon RE2</fullName>
    </submittedName>
</protein>
<dbReference type="SUPFAM" id="SSF56672">
    <property type="entry name" value="DNA/RNA polymerases"/>
    <property type="match status" value="1"/>
</dbReference>
<evidence type="ECO:0000259" key="1">
    <source>
        <dbReference type="Pfam" id="PF07727"/>
    </source>
</evidence>
<reference evidence="2" key="1">
    <citation type="submission" date="2020-06" db="EMBL/GenBank/DDBJ databases">
        <authorList>
            <person name="Li T."/>
            <person name="Hu X."/>
            <person name="Zhang T."/>
            <person name="Song X."/>
            <person name="Zhang H."/>
            <person name="Dai N."/>
            <person name="Sheng W."/>
            <person name="Hou X."/>
            <person name="Wei L."/>
        </authorList>
    </citation>
    <scope>NUCLEOTIDE SEQUENCE</scope>
    <source>
        <strain evidence="2">G02</strain>
        <tissue evidence="2">Leaf</tissue>
    </source>
</reference>
<dbReference type="AlphaFoldDB" id="A0AAW2PZQ2"/>
<name>A0AAW2PZQ2_SESRA</name>
<sequence>MGKRVIGSRWVFKLNLNPDVSIEWYKAGLVAKGYTQIEGVDYFDSFSLVAKSISVRVFLAVATTKGWPVLQLDINNAFLHGHLDKEVYMDPPEGYTGAKAGQSSNDHCLFTKVIATNFLALLVYVDDILLTGTSLPLLEKSKYLHDILLDAEMLDCRLASIPFPPGLHLTMDSECLLHHPDRYCRLVDRLLYLGFTRPDISFVVQQLSQYLQHPRSTHWDAAMHVLRYLRGSFSLGLFFPSTCSFNLSAYSDASWASCHDSRCSITGYCVFLSSSLISWKMKKHPTVSHSTGEAEY</sequence>
<dbReference type="CDD" id="cd09272">
    <property type="entry name" value="RNase_HI_RT_Ty1"/>
    <property type="match status" value="1"/>
</dbReference>
<feature type="domain" description="Reverse transcriptase Ty1/copia-type" evidence="1">
    <location>
        <begin position="2"/>
        <end position="96"/>
    </location>
</feature>
<gene>
    <name evidence="2" type="ORF">Sradi_3779300</name>
</gene>
<reference evidence="2" key="2">
    <citation type="journal article" date="2024" name="Plant">
        <title>Genomic evolution and insights into agronomic trait innovations of Sesamum species.</title>
        <authorList>
            <person name="Miao H."/>
            <person name="Wang L."/>
            <person name="Qu L."/>
            <person name="Liu H."/>
            <person name="Sun Y."/>
            <person name="Le M."/>
            <person name="Wang Q."/>
            <person name="Wei S."/>
            <person name="Zheng Y."/>
            <person name="Lin W."/>
            <person name="Duan Y."/>
            <person name="Cao H."/>
            <person name="Xiong S."/>
            <person name="Wang X."/>
            <person name="Wei L."/>
            <person name="Li C."/>
            <person name="Ma Q."/>
            <person name="Ju M."/>
            <person name="Zhao R."/>
            <person name="Li G."/>
            <person name="Mu C."/>
            <person name="Tian Q."/>
            <person name="Mei H."/>
            <person name="Zhang T."/>
            <person name="Gao T."/>
            <person name="Zhang H."/>
        </authorList>
    </citation>
    <scope>NUCLEOTIDE SEQUENCE</scope>
    <source>
        <strain evidence="2">G02</strain>
    </source>
</reference>
<comment type="caution">
    <text evidence="2">The sequence shown here is derived from an EMBL/GenBank/DDBJ whole genome shotgun (WGS) entry which is preliminary data.</text>
</comment>